<keyword evidence="2" id="KW-1185">Reference proteome</keyword>
<reference evidence="2" key="1">
    <citation type="journal article" date="2015" name="Nat. Genet.">
        <title>The genome and transcriptome of the zoonotic hookworm Ancylostoma ceylanicum identify infection-specific gene families.</title>
        <authorList>
            <person name="Schwarz E.M."/>
            <person name="Hu Y."/>
            <person name="Antoshechkin I."/>
            <person name="Miller M.M."/>
            <person name="Sternberg P.W."/>
            <person name="Aroian R.V."/>
        </authorList>
    </citation>
    <scope>NUCLEOTIDE SEQUENCE</scope>
    <source>
        <strain evidence="2">HY135</strain>
    </source>
</reference>
<comment type="caution">
    <text evidence="1">The sequence shown here is derived from an EMBL/GenBank/DDBJ whole genome shotgun (WGS) entry which is preliminary data.</text>
</comment>
<evidence type="ECO:0000313" key="1">
    <source>
        <dbReference type="EMBL" id="EYC35323.1"/>
    </source>
</evidence>
<accession>A0A016W8I0</accession>
<sequence length="82" mass="9596">MDDPPRNRVDRESYLFARSPHRRVCSRQPAIKNGSNYNYTAVTSCSARRVMHENLRARLVKRRCFKQTACDNDGKIIRKVIT</sequence>
<dbReference type="AlphaFoldDB" id="A0A016W8I0"/>
<dbReference type="EMBL" id="JARK01000679">
    <property type="protein sequence ID" value="EYC35323.1"/>
    <property type="molecule type" value="Genomic_DNA"/>
</dbReference>
<protein>
    <submittedName>
        <fullName evidence="1">Uncharacterized protein</fullName>
    </submittedName>
</protein>
<dbReference type="Proteomes" id="UP000024635">
    <property type="component" value="Unassembled WGS sequence"/>
</dbReference>
<organism evidence="1 2">
    <name type="scientific">Ancylostoma ceylanicum</name>
    <dbReference type="NCBI Taxonomy" id="53326"/>
    <lineage>
        <taxon>Eukaryota</taxon>
        <taxon>Metazoa</taxon>
        <taxon>Ecdysozoa</taxon>
        <taxon>Nematoda</taxon>
        <taxon>Chromadorea</taxon>
        <taxon>Rhabditida</taxon>
        <taxon>Rhabditina</taxon>
        <taxon>Rhabditomorpha</taxon>
        <taxon>Strongyloidea</taxon>
        <taxon>Ancylostomatidae</taxon>
        <taxon>Ancylostomatinae</taxon>
        <taxon>Ancylostoma</taxon>
    </lineage>
</organism>
<proteinExistence type="predicted"/>
<name>A0A016W8I0_9BILA</name>
<evidence type="ECO:0000313" key="2">
    <source>
        <dbReference type="Proteomes" id="UP000024635"/>
    </source>
</evidence>
<gene>
    <name evidence="1" type="primary">Acey_s1079.g3561</name>
    <name evidence="1" type="ORF">Y032_1079g3561</name>
</gene>